<comment type="caution">
    <text evidence="1">The sequence shown here is derived from an EMBL/GenBank/DDBJ whole genome shotgun (WGS) entry which is preliminary data.</text>
</comment>
<keyword evidence="2" id="KW-1185">Reference proteome</keyword>
<gene>
    <name evidence="1" type="ORF">NAT47_05740</name>
</gene>
<reference evidence="1 2" key="1">
    <citation type="submission" date="2022-05" db="EMBL/GenBank/DDBJ databases">
        <title>Flavobacterium sp., isolated from activated sludge.</title>
        <authorList>
            <person name="Ran Q."/>
        </authorList>
    </citation>
    <scope>NUCLEOTIDE SEQUENCE [LARGE SCALE GENOMIC DNA]</scope>
    <source>
        <strain evidence="1 2">HXWNR69</strain>
    </source>
</reference>
<sequence length="213" mass="23096">MGTYNKGILGAFSGKVGPVVGATWRGKEVMRSLPKKSNRLATTYQQQQRSKFAMTTEFLGRVQPVIKRYFGSNAGLKTRRNQAMSYLMKEAIVFTDPNYEWDYTKVLISKGDLLGINNGAVIAGTGQNLDFSWTDNSGQGEAMATDKLVVVVYEPTSKATVYSLNAGSRSSGSATLELPNFLSGLEVQVWATFVSSNDALYATSLYLGAVTVG</sequence>
<evidence type="ECO:0000313" key="1">
    <source>
        <dbReference type="EMBL" id="MCL9769913.1"/>
    </source>
</evidence>
<proteinExistence type="predicted"/>
<dbReference type="EMBL" id="JAMLJN010000004">
    <property type="protein sequence ID" value="MCL9769913.1"/>
    <property type="molecule type" value="Genomic_DNA"/>
</dbReference>
<protein>
    <submittedName>
        <fullName evidence="1">DUF6266 family protein</fullName>
    </submittedName>
</protein>
<accession>A0ABT0TG18</accession>
<dbReference type="Proteomes" id="UP001203342">
    <property type="component" value="Unassembled WGS sequence"/>
</dbReference>
<name>A0ABT0TG18_9FLAO</name>
<organism evidence="1 2">
    <name type="scientific">Flavobacterium fragile</name>
    <dbReference type="NCBI Taxonomy" id="2949085"/>
    <lineage>
        <taxon>Bacteria</taxon>
        <taxon>Pseudomonadati</taxon>
        <taxon>Bacteroidota</taxon>
        <taxon>Flavobacteriia</taxon>
        <taxon>Flavobacteriales</taxon>
        <taxon>Flavobacteriaceae</taxon>
        <taxon>Flavobacterium</taxon>
    </lineage>
</organism>
<dbReference type="InterPro" id="IPR046233">
    <property type="entry name" value="DUF6266"/>
</dbReference>
<evidence type="ECO:0000313" key="2">
    <source>
        <dbReference type="Proteomes" id="UP001203342"/>
    </source>
</evidence>
<dbReference type="Pfam" id="PF19781">
    <property type="entry name" value="DUF6266"/>
    <property type="match status" value="1"/>
</dbReference>
<dbReference type="RefSeq" id="WP_250581357.1">
    <property type="nucleotide sequence ID" value="NZ_JAMLJN010000004.1"/>
</dbReference>